<keyword evidence="2" id="KW-0732">Signal</keyword>
<organism evidence="4 5">
    <name type="scientific">Glycomyces sambucus</name>
    <dbReference type="NCBI Taxonomy" id="380244"/>
    <lineage>
        <taxon>Bacteria</taxon>
        <taxon>Bacillati</taxon>
        <taxon>Actinomycetota</taxon>
        <taxon>Actinomycetes</taxon>
        <taxon>Glycomycetales</taxon>
        <taxon>Glycomycetaceae</taxon>
        <taxon>Glycomyces</taxon>
    </lineage>
</organism>
<accession>A0A1G9LAB8</accession>
<name>A0A1G9LAB8_9ACTN</name>
<evidence type="ECO:0000313" key="4">
    <source>
        <dbReference type="EMBL" id="SDL58713.1"/>
    </source>
</evidence>
<evidence type="ECO:0000313" key="5">
    <source>
        <dbReference type="Proteomes" id="UP000198662"/>
    </source>
</evidence>
<keyword evidence="5" id="KW-1185">Reference proteome</keyword>
<dbReference type="STRING" id="380244.SAMN05216298_4382"/>
<feature type="region of interest" description="Disordered" evidence="1">
    <location>
        <begin position="66"/>
        <end position="90"/>
    </location>
</feature>
<evidence type="ECO:0000256" key="2">
    <source>
        <dbReference type="SAM" id="SignalP"/>
    </source>
</evidence>
<protein>
    <submittedName>
        <fullName evidence="4">D-glucuronyl C5-epimerase C-terminus</fullName>
    </submittedName>
</protein>
<dbReference type="InterPro" id="IPR006311">
    <property type="entry name" value="TAT_signal"/>
</dbReference>
<dbReference type="OrthoDB" id="5241829at2"/>
<sequence>MTGTSPAVDRRRFFHLAGGAAVAAATGSALGAAAAPGAATAVTTIGTAPAAPSVLLKAPGSASAAEIPLPPLPEQLEGGTVAPPSRTVPAPREAPEIEALLEEEPLPDVLPFEFNRDGYTAALEIPEHMMPWRDRATKWENVTPDTQHTYLDEAGVIQYRPDWDVPGYDQPVTQIQFGLGCVTSYRSEQDPTRKALFLTRAKAQAGRLLETRVEARGAWYFPYPFDFTHTTHSGVDYRAPWYSGMAQGEAISLFIQLSELDDVTEDERLLYLAAADRAFASLLRADDGTPWAVNRNSAGYLWIQEYPGNEPGTGDYTYNGMVFAMFGLWDYIRATGNELAAALFDGCCTTIDRYFPLLRNERWISFYCQTHRIPTASYHQHHINLFRQLHWQTGGPRFARMTDQLTDDYPSPNTPTGATIAFAAGTHTLYRFDTDADGDYVASKDDEELEKKTVTFARATQAPANKRRRIHNRGIYYRINAGAYTGWWIGEYYPNTYLIGEYLATVCHPNRTLTFPAAKQVTCYLVGTDGKLASPRTVSFTNPSNAPFDRRSIVNGRAMYRIAGGSLTGYWVWAGDITTDGR</sequence>
<proteinExistence type="predicted"/>
<dbReference type="RefSeq" id="WP_091053591.1">
    <property type="nucleotide sequence ID" value="NZ_FNGF01000007.1"/>
</dbReference>
<feature type="domain" description="D-glucuronyl C5-epimerase C-terminal" evidence="3">
    <location>
        <begin position="221"/>
        <end position="403"/>
    </location>
</feature>
<reference evidence="5" key="1">
    <citation type="submission" date="2016-10" db="EMBL/GenBank/DDBJ databases">
        <authorList>
            <person name="Varghese N."/>
            <person name="Submissions S."/>
        </authorList>
    </citation>
    <scope>NUCLEOTIDE SEQUENCE [LARGE SCALE GENOMIC DNA]</scope>
    <source>
        <strain evidence="5">CGMCC 4.3147</strain>
    </source>
</reference>
<evidence type="ECO:0000259" key="3">
    <source>
        <dbReference type="Pfam" id="PF06662"/>
    </source>
</evidence>
<dbReference type="AlphaFoldDB" id="A0A1G9LAB8"/>
<dbReference type="EMBL" id="FNGF01000007">
    <property type="protein sequence ID" value="SDL58713.1"/>
    <property type="molecule type" value="Genomic_DNA"/>
</dbReference>
<dbReference type="Proteomes" id="UP000198662">
    <property type="component" value="Unassembled WGS sequence"/>
</dbReference>
<dbReference type="InterPro" id="IPR010598">
    <property type="entry name" value="C5-epim_C"/>
</dbReference>
<feature type="chain" id="PRO_5011450004" evidence="2">
    <location>
        <begin position="35"/>
        <end position="582"/>
    </location>
</feature>
<dbReference type="PROSITE" id="PS51318">
    <property type="entry name" value="TAT"/>
    <property type="match status" value="1"/>
</dbReference>
<evidence type="ECO:0000256" key="1">
    <source>
        <dbReference type="SAM" id="MobiDB-lite"/>
    </source>
</evidence>
<dbReference type="Pfam" id="PF06662">
    <property type="entry name" value="C5-epim_C"/>
    <property type="match status" value="1"/>
</dbReference>
<feature type="signal peptide" evidence="2">
    <location>
        <begin position="1"/>
        <end position="34"/>
    </location>
</feature>
<gene>
    <name evidence="4" type="ORF">SAMN05216298_4382</name>
</gene>